<gene>
    <name evidence="1" type="ORF">Cba03nite_23780</name>
</gene>
<sequence length="66" mass="7317">MHARRDGAGDGGEDVLVRVPLRLQPAQQQRQIVFSGHDRHAPIRWHGPGLMTGLRAVNEAARGERD</sequence>
<accession>A0A8J3JE94</accession>
<proteinExistence type="predicted"/>
<keyword evidence="2" id="KW-1185">Reference proteome</keyword>
<name>A0A8J3JE94_9ACTN</name>
<organism evidence="1 2">
    <name type="scientific">Catellatospora bangladeshensis</name>
    <dbReference type="NCBI Taxonomy" id="310355"/>
    <lineage>
        <taxon>Bacteria</taxon>
        <taxon>Bacillati</taxon>
        <taxon>Actinomycetota</taxon>
        <taxon>Actinomycetes</taxon>
        <taxon>Micromonosporales</taxon>
        <taxon>Micromonosporaceae</taxon>
        <taxon>Catellatospora</taxon>
    </lineage>
</organism>
<evidence type="ECO:0000313" key="1">
    <source>
        <dbReference type="EMBL" id="GIF81029.1"/>
    </source>
</evidence>
<dbReference type="EMBL" id="BONF01000011">
    <property type="protein sequence ID" value="GIF81029.1"/>
    <property type="molecule type" value="Genomic_DNA"/>
</dbReference>
<dbReference type="AlphaFoldDB" id="A0A8J3JE94"/>
<evidence type="ECO:0000313" key="2">
    <source>
        <dbReference type="Proteomes" id="UP000601223"/>
    </source>
</evidence>
<protein>
    <submittedName>
        <fullName evidence="1">Uncharacterized protein</fullName>
    </submittedName>
</protein>
<reference evidence="1 2" key="1">
    <citation type="submission" date="2021-01" db="EMBL/GenBank/DDBJ databases">
        <title>Whole genome shotgun sequence of Catellatospora bangladeshensis NBRC 107357.</title>
        <authorList>
            <person name="Komaki H."/>
            <person name="Tamura T."/>
        </authorList>
    </citation>
    <scope>NUCLEOTIDE SEQUENCE [LARGE SCALE GENOMIC DNA]</scope>
    <source>
        <strain evidence="1 2">NBRC 107357</strain>
    </source>
</reference>
<comment type="caution">
    <text evidence="1">The sequence shown here is derived from an EMBL/GenBank/DDBJ whole genome shotgun (WGS) entry which is preliminary data.</text>
</comment>
<dbReference type="Proteomes" id="UP000601223">
    <property type="component" value="Unassembled WGS sequence"/>
</dbReference>